<protein>
    <submittedName>
        <fullName evidence="2">Uncharacterized protein</fullName>
    </submittedName>
</protein>
<dbReference type="HOGENOM" id="CLU_2932035_0_0_11"/>
<organism evidence="2 3">
    <name type="scientific">Bifidobacterium catenulatum PV20-2</name>
    <dbReference type="NCBI Taxonomy" id="1447716"/>
    <lineage>
        <taxon>Bacteria</taxon>
        <taxon>Bacillati</taxon>
        <taxon>Actinomycetota</taxon>
        <taxon>Actinomycetes</taxon>
        <taxon>Bifidobacteriales</taxon>
        <taxon>Bifidobacteriaceae</taxon>
        <taxon>Bifidobacterium</taxon>
    </lineage>
</organism>
<evidence type="ECO:0000256" key="1">
    <source>
        <dbReference type="SAM" id="Phobius"/>
    </source>
</evidence>
<proteinExistence type="predicted"/>
<accession>A0A0A7I5H8</accession>
<dbReference type="STRING" id="1447716.AH68_08035"/>
<dbReference type="Proteomes" id="UP000030625">
    <property type="component" value="Chromosome"/>
</dbReference>
<keyword evidence="1" id="KW-1133">Transmembrane helix</keyword>
<keyword evidence="1" id="KW-0472">Membrane</keyword>
<name>A0A0A7I5H8_9BIFI</name>
<keyword evidence="1" id="KW-0812">Transmembrane</keyword>
<gene>
    <name evidence="2" type="ORF">AH68_08035</name>
</gene>
<sequence length="60" mass="6773">MWKLGYYEAALLPMAFVMNSVLMADLMIDVLTDGTQCPCWRMYGTVWYAYETAYGAGEGC</sequence>
<dbReference type="AlphaFoldDB" id="A0A0A7I5H8"/>
<dbReference type="KEGG" id="bka:AH68_08035"/>
<evidence type="ECO:0000313" key="3">
    <source>
        <dbReference type="Proteomes" id="UP000030625"/>
    </source>
</evidence>
<dbReference type="EMBL" id="CP007456">
    <property type="protein sequence ID" value="AIZ15483.1"/>
    <property type="molecule type" value="Genomic_DNA"/>
</dbReference>
<reference evidence="2 3" key="1">
    <citation type="journal article" date="2015" name="Genome Announc.">
        <title>Complete and Assembled Genome Sequence of Bifidobacterium kashiwanohense PV20-2, Isolated from the Feces of an Anemic Kenyan Infant.</title>
        <authorList>
            <person name="Vazquez-Gutierrez P."/>
            <person name="Lacroix C."/>
            <person name="Chassard C."/>
            <person name="Klumpp J."/>
            <person name="Jans C."/>
            <person name="Stevens M.J."/>
        </authorList>
    </citation>
    <scope>NUCLEOTIDE SEQUENCE [LARGE SCALE GENOMIC DNA]</scope>
    <source>
        <strain evidence="2 3">PV20-2</strain>
    </source>
</reference>
<feature type="transmembrane region" description="Helical" evidence="1">
    <location>
        <begin position="6"/>
        <end position="28"/>
    </location>
</feature>
<evidence type="ECO:0000313" key="2">
    <source>
        <dbReference type="EMBL" id="AIZ15483.1"/>
    </source>
</evidence>